<organism evidence="1 2">
    <name type="scientific">Patagioenas fasciata monilis</name>
    <dbReference type="NCBI Taxonomy" id="372326"/>
    <lineage>
        <taxon>Eukaryota</taxon>
        <taxon>Metazoa</taxon>
        <taxon>Chordata</taxon>
        <taxon>Craniata</taxon>
        <taxon>Vertebrata</taxon>
        <taxon>Euteleostomi</taxon>
        <taxon>Archelosauria</taxon>
        <taxon>Archosauria</taxon>
        <taxon>Dinosauria</taxon>
        <taxon>Saurischia</taxon>
        <taxon>Theropoda</taxon>
        <taxon>Coelurosauria</taxon>
        <taxon>Aves</taxon>
        <taxon>Neognathae</taxon>
        <taxon>Neoaves</taxon>
        <taxon>Columbimorphae</taxon>
        <taxon>Columbiformes</taxon>
        <taxon>Columbidae</taxon>
        <taxon>Patagioenas</taxon>
    </lineage>
</organism>
<reference evidence="1 2" key="1">
    <citation type="submission" date="2016-02" db="EMBL/GenBank/DDBJ databases">
        <title>Band-tailed pigeon sequencing and assembly.</title>
        <authorList>
            <person name="Soares A.E."/>
            <person name="Novak B.J."/>
            <person name="Rice E.S."/>
            <person name="O'Connell B."/>
            <person name="Chang D."/>
            <person name="Weber S."/>
            <person name="Shapiro B."/>
        </authorList>
    </citation>
    <scope>NUCLEOTIDE SEQUENCE [LARGE SCALE GENOMIC DNA]</scope>
    <source>
        <strain evidence="1">BTP2013</strain>
        <tissue evidence="1">Blood</tissue>
    </source>
</reference>
<dbReference type="Proteomes" id="UP000190648">
    <property type="component" value="Unassembled WGS sequence"/>
</dbReference>
<accession>A0A1V4JJI6</accession>
<proteinExistence type="predicted"/>
<protein>
    <submittedName>
        <fullName evidence="1">Uncharacterized protein</fullName>
    </submittedName>
</protein>
<gene>
    <name evidence="1" type="ORF">AV530_018705</name>
</gene>
<dbReference type="AlphaFoldDB" id="A0A1V4JJI6"/>
<evidence type="ECO:0000313" key="1">
    <source>
        <dbReference type="EMBL" id="OPJ72244.1"/>
    </source>
</evidence>
<sequence length="89" mass="9872">MLIAAPQHPCKHPRGAPGRDKLLLCETDELCSKLPWGCSIPPLRTSTEGQNYQTWNTSAWLYTLSGHCSLVSVRLLEPASLEKCPLAQR</sequence>
<dbReference type="EMBL" id="LSYS01007194">
    <property type="protein sequence ID" value="OPJ72244.1"/>
    <property type="molecule type" value="Genomic_DNA"/>
</dbReference>
<comment type="caution">
    <text evidence="1">The sequence shown here is derived from an EMBL/GenBank/DDBJ whole genome shotgun (WGS) entry which is preliminary data.</text>
</comment>
<evidence type="ECO:0000313" key="2">
    <source>
        <dbReference type="Proteomes" id="UP000190648"/>
    </source>
</evidence>
<keyword evidence="2" id="KW-1185">Reference proteome</keyword>
<name>A0A1V4JJI6_PATFA</name>